<evidence type="ECO:0000313" key="3">
    <source>
        <dbReference type="EMBL" id="MBX0322013.1"/>
    </source>
</evidence>
<comment type="caution">
    <text evidence="3">The sequence shown here is derived from an EMBL/GenBank/DDBJ whole genome shotgun (WGS) entry which is preliminary data.</text>
</comment>
<dbReference type="InterPro" id="IPR050769">
    <property type="entry name" value="NAT_camello-type"/>
</dbReference>
<organism evidence="3 4">
    <name type="scientific">Haloarcula rubra</name>
    <dbReference type="NCBI Taxonomy" id="2487747"/>
    <lineage>
        <taxon>Archaea</taxon>
        <taxon>Methanobacteriati</taxon>
        <taxon>Methanobacteriota</taxon>
        <taxon>Stenosarchaea group</taxon>
        <taxon>Halobacteria</taxon>
        <taxon>Halobacteriales</taxon>
        <taxon>Haloarculaceae</taxon>
        <taxon>Haloarcula</taxon>
    </lineage>
</organism>
<proteinExistence type="predicted"/>
<dbReference type="Gene3D" id="3.40.630.30">
    <property type="match status" value="1"/>
</dbReference>
<keyword evidence="1" id="KW-0808">Transferase</keyword>
<dbReference type="PANTHER" id="PTHR13947:SF37">
    <property type="entry name" value="LD18367P"/>
    <property type="match status" value="1"/>
</dbReference>
<feature type="domain" description="N-acetyltransferase" evidence="2">
    <location>
        <begin position="4"/>
        <end position="182"/>
    </location>
</feature>
<dbReference type="InterPro" id="IPR000182">
    <property type="entry name" value="GNAT_dom"/>
</dbReference>
<dbReference type="InterPro" id="IPR016181">
    <property type="entry name" value="Acyl_CoA_acyltransferase"/>
</dbReference>
<dbReference type="EMBL" id="RKLR01000001">
    <property type="protein sequence ID" value="MBX0322013.1"/>
    <property type="molecule type" value="Genomic_DNA"/>
</dbReference>
<dbReference type="SUPFAM" id="SSF55729">
    <property type="entry name" value="Acyl-CoA N-acyltransferases (Nat)"/>
    <property type="match status" value="1"/>
</dbReference>
<dbReference type="Proteomes" id="UP001430377">
    <property type="component" value="Unassembled WGS sequence"/>
</dbReference>
<dbReference type="RefSeq" id="WP_220617000.1">
    <property type="nucleotide sequence ID" value="NZ_RKLR01000001.1"/>
</dbReference>
<protein>
    <submittedName>
        <fullName evidence="3">GNAT family N-acetyltransferase</fullName>
    </submittedName>
</protein>
<dbReference type="Pfam" id="PF00583">
    <property type="entry name" value="Acetyltransf_1"/>
    <property type="match status" value="1"/>
</dbReference>
<dbReference type="AlphaFoldDB" id="A0AAW4PKF9"/>
<dbReference type="CDD" id="cd04301">
    <property type="entry name" value="NAT_SF"/>
    <property type="match status" value="1"/>
</dbReference>
<evidence type="ECO:0000313" key="4">
    <source>
        <dbReference type="Proteomes" id="UP001430377"/>
    </source>
</evidence>
<name>A0AAW4PKF9_9EURY</name>
<dbReference type="GO" id="GO:0008080">
    <property type="term" value="F:N-acetyltransferase activity"/>
    <property type="evidence" value="ECO:0007669"/>
    <property type="project" value="InterPro"/>
</dbReference>
<accession>A0AAW4PKF9</accession>
<dbReference type="PROSITE" id="PS51186">
    <property type="entry name" value="GNAT"/>
    <property type="match status" value="1"/>
</dbReference>
<dbReference type="PANTHER" id="PTHR13947">
    <property type="entry name" value="GNAT FAMILY N-ACETYLTRANSFERASE"/>
    <property type="match status" value="1"/>
</dbReference>
<sequence>MSDLRIRRYDPRDADAVWDLHEWAMGETGTDPDDVPGTEDLRDVEASYLDTGGTFLVGVLDGDDAAASPDADRSPPSVHDGVVVAMGGLLPNEAGHADERTVPGAAELHRMRVAPTHQRRGYGHALLARLEAAAADLGYETLLATTARTQPAAVEFYRDEGYERVGESTVAGYELVHFERRL</sequence>
<evidence type="ECO:0000259" key="2">
    <source>
        <dbReference type="PROSITE" id="PS51186"/>
    </source>
</evidence>
<keyword evidence="4" id="KW-1185">Reference proteome</keyword>
<reference evidence="3 4" key="1">
    <citation type="submission" date="2021-06" db="EMBL/GenBank/DDBJ databases">
        <title>Halomicroarcula sp. a new haloarchaeum isolated from saline soil.</title>
        <authorList>
            <person name="Duran-Viseras A."/>
            <person name="Sanchez-Porro C."/>
            <person name="Ventosa A."/>
        </authorList>
    </citation>
    <scope>NUCLEOTIDE SEQUENCE [LARGE SCALE GENOMIC DNA]</scope>
    <source>
        <strain evidence="3 4">F13</strain>
    </source>
</reference>
<gene>
    <name evidence="3" type="ORF">EGH21_03100</name>
</gene>
<evidence type="ECO:0000256" key="1">
    <source>
        <dbReference type="ARBA" id="ARBA00022679"/>
    </source>
</evidence>